<gene>
    <name evidence="1" type="ORF">EVEC_LOCUS300</name>
</gene>
<reference evidence="1 2" key="2">
    <citation type="submission" date="2018-10" db="EMBL/GenBank/DDBJ databases">
        <authorList>
            <consortium name="Pathogen Informatics"/>
        </authorList>
    </citation>
    <scope>NUCLEOTIDE SEQUENCE [LARGE SCALE GENOMIC DNA]</scope>
</reference>
<protein>
    <submittedName>
        <fullName evidence="3">WecB/TagA/CpsF family glycosyltransferase</fullName>
    </submittedName>
</protein>
<proteinExistence type="predicted"/>
<dbReference type="WBParaSite" id="EVEC_0000044801-mRNA-1">
    <property type="protein sequence ID" value="EVEC_0000044801-mRNA-1"/>
    <property type="gene ID" value="EVEC_0000044801"/>
</dbReference>
<keyword evidence="2" id="KW-1185">Reference proteome</keyword>
<evidence type="ECO:0000313" key="1">
    <source>
        <dbReference type="EMBL" id="VDD85157.1"/>
    </source>
</evidence>
<organism evidence="3">
    <name type="scientific">Enterobius vermicularis</name>
    <name type="common">Human pinworm</name>
    <dbReference type="NCBI Taxonomy" id="51028"/>
    <lineage>
        <taxon>Eukaryota</taxon>
        <taxon>Metazoa</taxon>
        <taxon>Ecdysozoa</taxon>
        <taxon>Nematoda</taxon>
        <taxon>Chromadorea</taxon>
        <taxon>Rhabditida</taxon>
        <taxon>Spirurina</taxon>
        <taxon>Oxyuridomorpha</taxon>
        <taxon>Oxyuroidea</taxon>
        <taxon>Oxyuridae</taxon>
        <taxon>Enterobius</taxon>
    </lineage>
</organism>
<evidence type="ECO:0000313" key="2">
    <source>
        <dbReference type="Proteomes" id="UP000274131"/>
    </source>
</evidence>
<accession>A0A0N4UT85</accession>
<dbReference type="EMBL" id="UXUI01000286">
    <property type="protein sequence ID" value="VDD85157.1"/>
    <property type="molecule type" value="Genomic_DNA"/>
</dbReference>
<dbReference type="Proteomes" id="UP000274131">
    <property type="component" value="Unassembled WGS sequence"/>
</dbReference>
<sequence length="80" mass="9467">MELIDVICLDRFINVANILYPEGVLVIGGQEILNQSPVWRTFIDKFLCVRSYLIGFYNWSEEYVQQLVARSYLAQKNRHR</sequence>
<evidence type="ECO:0000313" key="3">
    <source>
        <dbReference type="WBParaSite" id="EVEC_0000044801-mRNA-1"/>
    </source>
</evidence>
<name>A0A0N4UT85_ENTVE</name>
<reference evidence="3" key="1">
    <citation type="submission" date="2017-02" db="UniProtKB">
        <authorList>
            <consortium name="WormBaseParasite"/>
        </authorList>
    </citation>
    <scope>IDENTIFICATION</scope>
</reference>
<dbReference type="AlphaFoldDB" id="A0A0N4UT85"/>